<organism evidence="5">
    <name type="scientific">Heterosigma akashiwo</name>
    <name type="common">Chromophytic alga</name>
    <name type="synonym">Heterosigma carterae</name>
    <dbReference type="NCBI Taxonomy" id="2829"/>
    <lineage>
        <taxon>Eukaryota</taxon>
        <taxon>Sar</taxon>
        <taxon>Stramenopiles</taxon>
        <taxon>Ochrophyta</taxon>
        <taxon>Raphidophyceae</taxon>
        <taxon>Chattonellales</taxon>
        <taxon>Chattonellaceae</taxon>
        <taxon>Heterosigma</taxon>
    </lineage>
</organism>
<dbReference type="SMART" id="SM00054">
    <property type="entry name" value="EFh"/>
    <property type="match status" value="3"/>
</dbReference>
<name>A0A7S4D7I1_HETAK</name>
<dbReference type="Gene3D" id="1.10.238.10">
    <property type="entry name" value="EF-hand"/>
    <property type="match status" value="2"/>
</dbReference>
<dbReference type="PROSITE" id="PS50222">
    <property type="entry name" value="EF_HAND_2"/>
    <property type="match status" value="3"/>
</dbReference>
<dbReference type="InterPro" id="IPR051581">
    <property type="entry name" value="Ca-bind"/>
</dbReference>
<evidence type="ECO:0000259" key="4">
    <source>
        <dbReference type="PROSITE" id="PS50222"/>
    </source>
</evidence>
<dbReference type="AlphaFoldDB" id="A0A7S4D7I1"/>
<dbReference type="InterPro" id="IPR011992">
    <property type="entry name" value="EF-hand-dom_pair"/>
</dbReference>
<dbReference type="InterPro" id="IPR002048">
    <property type="entry name" value="EF_hand_dom"/>
</dbReference>
<dbReference type="Pfam" id="PF13833">
    <property type="entry name" value="EF-hand_8"/>
    <property type="match status" value="1"/>
</dbReference>
<feature type="domain" description="EF-hand" evidence="4">
    <location>
        <begin position="209"/>
        <end position="244"/>
    </location>
</feature>
<accession>A0A7S4D7I1</accession>
<feature type="domain" description="EF-hand" evidence="4">
    <location>
        <begin position="3"/>
        <end position="38"/>
    </location>
</feature>
<dbReference type="PROSITE" id="PS00018">
    <property type="entry name" value="EF_HAND_1"/>
    <property type="match status" value="3"/>
</dbReference>
<feature type="domain" description="EF-hand" evidence="4">
    <location>
        <begin position="173"/>
        <end position="208"/>
    </location>
</feature>
<proteinExistence type="predicted"/>
<keyword evidence="3" id="KW-0106">Calcium</keyword>
<evidence type="ECO:0000313" key="5">
    <source>
        <dbReference type="EMBL" id="CAE0633240.1"/>
    </source>
</evidence>
<protein>
    <recommendedName>
        <fullName evidence="4">EF-hand domain-containing protein</fullName>
    </recommendedName>
</protein>
<evidence type="ECO:0000256" key="2">
    <source>
        <dbReference type="ARBA" id="ARBA00022737"/>
    </source>
</evidence>
<dbReference type="PANTHER" id="PTHR34524">
    <property type="entry name" value="CALCYPHOSIN"/>
    <property type="match status" value="1"/>
</dbReference>
<dbReference type="InterPro" id="IPR018247">
    <property type="entry name" value="EF_Hand_1_Ca_BS"/>
</dbReference>
<sequence>MYLATHELDFLIVYFDLDGNGKLSLDEFVKGIHGTMNKRRRAMVEKVFRALDHGDQGYLLIDDLVRRFNPSELPEVLSGEMTAEGRTNKMIASLEGARGMGEEIHHQISWGEWLSYYTEHSAGVIDDAEFVWRLERSWGVDEVDHDDERLGRLCALLRAKLEQTATGPAGATAKRQALRRIFKRYDRDESGNITPDEFALVLANYMIHVEEGQLGVVFNHFDQDGSGRIDFMEFIHYLYKDEEEM</sequence>
<evidence type="ECO:0000256" key="1">
    <source>
        <dbReference type="ARBA" id="ARBA00022723"/>
    </source>
</evidence>
<evidence type="ECO:0000256" key="3">
    <source>
        <dbReference type="ARBA" id="ARBA00022837"/>
    </source>
</evidence>
<keyword evidence="2" id="KW-0677">Repeat</keyword>
<gene>
    <name evidence="5" type="ORF">HAKA00212_LOCUS11953</name>
</gene>
<dbReference type="Pfam" id="PF13499">
    <property type="entry name" value="EF-hand_7"/>
    <property type="match status" value="1"/>
</dbReference>
<dbReference type="GO" id="GO:0005509">
    <property type="term" value="F:calcium ion binding"/>
    <property type="evidence" value="ECO:0007669"/>
    <property type="project" value="InterPro"/>
</dbReference>
<dbReference type="PANTHER" id="PTHR34524:SF6">
    <property type="entry name" value="CALCYPHOSINE LIKE"/>
    <property type="match status" value="1"/>
</dbReference>
<dbReference type="CDD" id="cd00051">
    <property type="entry name" value="EFh"/>
    <property type="match status" value="1"/>
</dbReference>
<dbReference type="EMBL" id="HBIU01025838">
    <property type="protein sequence ID" value="CAE0633240.1"/>
    <property type="molecule type" value="Transcribed_RNA"/>
</dbReference>
<keyword evidence="1" id="KW-0479">Metal-binding</keyword>
<reference evidence="5" key="1">
    <citation type="submission" date="2021-01" db="EMBL/GenBank/DDBJ databases">
        <authorList>
            <person name="Corre E."/>
            <person name="Pelletier E."/>
            <person name="Niang G."/>
            <person name="Scheremetjew M."/>
            <person name="Finn R."/>
            <person name="Kale V."/>
            <person name="Holt S."/>
            <person name="Cochrane G."/>
            <person name="Meng A."/>
            <person name="Brown T."/>
            <person name="Cohen L."/>
        </authorList>
    </citation>
    <scope>NUCLEOTIDE SEQUENCE</scope>
    <source>
        <strain evidence="5">CCMP3107</strain>
    </source>
</reference>
<dbReference type="SUPFAM" id="SSF47473">
    <property type="entry name" value="EF-hand"/>
    <property type="match status" value="1"/>
</dbReference>